<gene>
    <name evidence="2" type="ORF">MSP1404_LOCUS4329</name>
    <name evidence="3" type="ORF">MSP1404_LOCUS4330</name>
</gene>
<evidence type="ECO:0000256" key="1">
    <source>
        <dbReference type="SAM" id="MobiDB-lite"/>
    </source>
</evidence>
<feature type="region of interest" description="Disordered" evidence="1">
    <location>
        <begin position="16"/>
        <end position="44"/>
    </location>
</feature>
<sequence>MSTVSLRVTTCKDKGASVRGASLRTRVNPARSPNRPSWTPPSFSGRKLVALRAGDDEAGFKKAKDDDEDVGGDNAVQDALASELKFQTKLYQAQQYIEGKKDEFIQKGEEGKEKLDAEAKVFRDRANLELGLKASEIDEQLAEMLDETAAARARNERVQAELAELEEQLTGTSSGRFRKAPPKTAAPKTISAMKQAAIDKEAADVDARMRNTLEDTQRKSAYTLILLLLVVTDISLIAEGAWDKFFAIGCVIALVGYQANNERLNK</sequence>
<dbReference type="EMBL" id="HBEV01005684">
    <property type="protein sequence ID" value="CAD8584043.1"/>
    <property type="molecule type" value="Transcribed_RNA"/>
</dbReference>
<organism evidence="3">
    <name type="scientific">Micromonas pusilla</name>
    <name type="common">Picoplanktonic green alga</name>
    <name type="synonym">Chromulina pusilla</name>
    <dbReference type="NCBI Taxonomy" id="38833"/>
    <lineage>
        <taxon>Eukaryota</taxon>
        <taxon>Viridiplantae</taxon>
        <taxon>Chlorophyta</taxon>
        <taxon>Mamiellophyceae</taxon>
        <taxon>Mamiellales</taxon>
        <taxon>Mamiellaceae</taxon>
        <taxon>Micromonas</taxon>
    </lineage>
</organism>
<name>A0A6U2C123_MICPS</name>
<reference evidence="3" key="1">
    <citation type="submission" date="2021-01" db="EMBL/GenBank/DDBJ databases">
        <authorList>
            <person name="Corre E."/>
            <person name="Pelletier E."/>
            <person name="Niang G."/>
            <person name="Scheremetjew M."/>
            <person name="Finn R."/>
            <person name="Kale V."/>
            <person name="Holt S."/>
            <person name="Cochrane G."/>
            <person name="Meng A."/>
            <person name="Brown T."/>
            <person name="Cohen L."/>
        </authorList>
    </citation>
    <scope>NUCLEOTIDE SEQUENCE</scope>
    <source>
        <strain evidence="3">CCMP494</strain>
    </source>
</reference>
<accession>A0A6U2C123</accession>
<evidence type="ECO:0000313" key="3">
    <source>
        <dbReference type="EMBL" id="CAD8584043.1"/>
    </source>
</evidence>
<proteinExistence type="predicted"/>
<protein>
    <submittedName>
        <fullName evidence="3">Uncharacterized protein</fullName>
    </submittedName>
</protein>
<evidence type="ECO:0000313" key="2">
    <source>
        <dbReference type="EMBL" id="CAD8584041.1"/>
    </source>
</evidence>
<dbReference type="EMBL" id="HBEV01005683">
    <property type="protein sequence ID" value="CAD8584041.1"/>
    <property type="molecule type" value="Transcribed_RNA"/>
</dbReference>
<dbReference type="AlphaFoldDB" id="A0A6U2C123"/>
<feature type="region of interest" description="Disordered" evidence="1">
    <location>
        <begin position="171"/>
        <end position="190"/>
    </location>
</feature>